<evidence type="ECO:0000256" key="2">
    <source>
        <dbReference type="ARBA" id="ARBA00009048"/>
    </source>
</evidence>
<dbReference type="GO" id="GO:0005544">
    <property type="term" value="F:calcium-dependent phospholipid binding"/>
    <property type="evidence" value="ECO:0007669"/>
    <property type="project" value="InterPro"/>
</dbReference>
<keyword evidence="3" id="KW-1003">Cell membrane</keyword>
<dbReference type="Gene3D" id="2.60.40.150">
    <property type="entry name" value="C2 domain"/>
    <property type="match status" value="2"/>
</dbReference>
<comment type="caution">
    <text evidence="11">The sequence shown here is derived from an EMBL/GenBank/DDBJ whole genome shotgun (WGS) entry which is preliminary data.</text>
</comment>
<keyword evidence="8" id="KW-0472">Membrane</keyword>
<dbReference type="PANTHER" id="PTHR10857:SF106">
    <property type="entry name" value="C2 DOMAIN-CONTAINING PROTEIN"/>
    <property type="match status" value="1"/>
</dbReference>
<dbReference type="InterPro" id="IPR037768">
    <property type="entry name" value="C2B_Copine"/>
</dbReference>
<keyword evidence="9" id="KW-0449">Lipoprotein</keyword>
<evidence type="ECO:0000256" key="7">
    <source>
        <dbReference type="ARBA" id="ARBA00022837"/>
    </source>
</evidence>
<evidence type="ECO:0000259" key="10">
    <source>
        <dbReference type="PROSITE" id="PS50004"/>
    </source>
</evidence>
<name>A0A9D4V673_ADICA</name>
<keyword evidence="12" id="KW-1185">Reference proteome</keyword>
<proteinExistence type="inferred from homology"/>
<dbReference type="Proteomes" id="UP000886520">
    <property type="component" value="Chromosome 4"/>
</dbReference>
<dbReference type="PANTHER" id="PTHR10857">
    <property type="entry name" value="COPINE"/>
    <property type="match status" value="1"/>
</dbReference>
<feature type="domain" description="C2" evidence="10">
    <location>
        <begin position="175"/>
        <end position="298"/>
    </location>
</feature>
<evidence type="ECO:0000256" key="8">
    <source>
        <dbReference type="ARBA" id="ARBA00023136"/>
    </source>
</evidence>
<evidence type="ECO:0000256" key="6">
    <source>
        <dbReference type="ARBA" id="ARBA00022821"/>
    </source>
</evidence>
<dbReference type="SMART" id="SM00239">
    <property type="entry name" value="C2"/>
    <property type="match status" value="2"/>
</dbReference>
<sequence>MGACFSDTGGGRQSVGVANEQKHSEGDAFEAVNALHGTRGLASQIELSVSASKLRDRDVLSKSDPMLVLFLKRKDGTFEEIGRTEVCLNSLSPKWITKLLVLYSFEDVQVLLFKIYDIDTNFKGVPTKKIPLQQQQFLGQVECVLSQIVTTPGQSVTRALQPSKEQELDAAGMPELGSLTVRAEEVVHSKSIVEIRVNCLELDNKDLFSKSDPYLSISKRNEDGSYTPVYKTEVKKNSLNPIWKPIKITLQQLCNGDMDCPLKFECLNFNASGRHDLIGALQTSLTGIQKLQREDVLNLEQQSSGRSAIKVGGKIQFQLCNISVRPSFLDYIFSGFELSFFVAVDFTASNGVPSQRDSLHYVDPVGRLNAYQSAICAVGEVLEYYDTDKRFSVWGFGGRSSPQEPVSHCFNLSEHAEEVLGVAGILEAYSQGIHRVRLAGPTIFGPVIEKASSIAKQAKELEQQKYFVLLIITDGVITDLQESINALVIASGFPLSVLIVGVGGADFTEMEHLDADRGRLQTSNRSRAAVRDIVQFVPLRNATGAVSISHMLLAELPSQFLEYMALSNLLPT</sequence>
<dbReference type="EMBL" id="JABFUD020000004">
    <property type="protein sequence ID" value="KAI5080565.1"/>
    <property type="molecule type" value="Genomic_DNA"/>
</dbReference>
<dbReference type="SMART" id="SM00327">
    <property type="entry name" value="VWA"/>
    <property type="match status" value="1"/>
</dbReference>
<dbReference type="GO" id="GO:0046872">
    <property type="term" value="F:metal ion binding"/>
    <property type="evidence" value="ECO:0007669"/>
    <property type="project" value="UniProtKB-KW"/>
</dbReference>
<dbReference type="InterPro" id="IPR045052">
    <property type="entry name" value="Copine"/>
</dbReference>
<comment type="subcellular location">
    <subcellularLocation>
        <location evidence="1">Cell membrane</location>
        <topology evidence="1">Lipid-anchor</topology>
    </subcellularLocation>
</comment>
<dbReference type="InterPro" id="IPR002035">
    <property type="entry name" value="VWF_A"/>
</dbReference>
<dbReference type="Pfam" id="PF07002">
    <property type="entry name" value="Copine"/>
    <property type="match status" value="1"/>
</dbReference>
<organism evidence="11 12">
    <name type="scientific">Adiantum capillus-veneris</name>
    <name type="common">Maidenhair fern</name>
    <dbReference type="NCBI Taxonomy" id="13818"/>
    <lineage>
        <taxon>Eukaryota</taxon>
        <taxon>Viridiplantae</taxon>
        <taxon>Streptophyta</taxon>
        <taxon>Embryophyta</taxon>
        <taxon>Tracheophyta</taxon>
        <taxon>Polypodiopsida</taxon>
        <taxon>Polypodiidae</taxon>
        <taxon>Polypodiales</taxon>
        <taxon>Pteridineae</taxon>
        <taxon>Pteridaceae</taxon>
        <taxon>Vittarioideae</taxon>
        <taxon>Adiantum</taxon>
    </lineage>
</organism>
<evidence type="ECO:0000313" key="12">
    <source>
        <dbReference type="Proteomes" id="UP000886520"/>
    </source>
</evidence>
<evidence type="ECO:0000256" key="1">
    <source>
        <dbReference type="ARBA" id="ARBA00004193"/>
    </source>
</evidence>
<evidence type="ECO:0000313" key="11">
    <source>
        <dbReference type="EMBL" id="KAI5080565.1"/>
    </source>
</evidence>
<dbReference type="InterPro" id="IPR036465">
    <property type="entry name" value="vWFA_dom_sf"/>
</dbReference>
<dbReference type="PROSITE" id="PS50004">
    <property type="entry name" value="C2"/>
    <property type="match status" value="2"/>
</dbReference>
<dbReference type="CDD" id="cd04048">
    <property type="entry name" value="C2A_Copine"/>
    <property type="match status" value="1"/>
</dbReference>
<gene>
    <name evidence="11" type="ORF">GOP47_0003748</name>
</gene>
<dbReference type="GO" id="GO:0071277">
    <property type="term" value="P:cellular response to calcium ion"/>
    <property type="evidence" value="ECO:0007669"/>
    <property type="project" value="TreeGrafter"/>
</dbReference>
<feature type="domain" description="C2" evidence="10">
    <location>
        <begin position="24"/>
        <end position="158"/>
    </location>
</feature>
<protein>
    <recommendedName>
        <fullName evidence="10">C2 domain-containing protein</fullName>
    </recommendedName>
</protein>
<keyword evidence="4" id="KW-0479">Metal-binding</keyword>
<evidence type="ECO:0000256" key="3">
    <source>
        <dbReference type="ARBA" id="ARBA00022475"/>
    </source>
</evidence>
<dbReference type="CDD" id="cd04047">
    <property type="entry name" value="C2B_Copine"/>
    <property type="match status" value="1"/>
</dbReference>
<keyword evidence="7" id="KW-0106">Calcium</keyword>
<evidence type="ECO:0000256" key="5">
    <source>
        <dbReference type="ARBA" id="ARBA00022737"/>
    </source>
</evidence>
<dbReference type="InterPro" id="IPR000008">
    <property type="entry name" value="C2_dom"/>
</dbReference>
<comment type="similarity">
    <text evidence="2">Belongs to the copine family.</text>
</comment>
<dbReference type="OrthoDB" id="5855668at2759"/>
<keyword evidence="6" id="KW-0611">Plant defense</keyword>
<dbReference type="AlphaFoldDB" id="A0A9D4V673"/>
<evidence type="ECO:0000256" key="4">
    <source>
        <dbReference type="ARBA" id="ARBA00022723"/>
    </source>
</evidence>
<dbReference type="SUPFAM" id="SSF53300">
    <property type="entry name" value="vWA-like"/>
    <property type="match status" value="1"/>
</dbReference>
<dbReference type="GO" id="GO:0006952">
    <property type="term" value="P:defense response"/>
    <property type="evidence" value="ECO:0007669"/>
    <property type="project" value="UniProtKB-KW"/>
</dbReference>
<dbReference type="Pfam" id="PF00168">
    <property type="entry name" value="C2"/>
    <property type="match status" value="2"/>
</dbReference>
<dbReference type="InterPro" id="IPR035892">
    <property type="entry name" value="C2_domain_sf"/>
</dbReference>
<dbReference type="GO" id="GO:0005886">
    <property type="term" value="C:plasma membrane"/>
    <property type="evidence" value="ECO:0007669"/>
    <property type="project" value="UniProtKB-SubCell"/>
</dbReference>
<reference evidence="11" key="1">
    <citation type="submission" date="2021-01" db="EMBL/GenBank/DDBJ databases">
        <title>Adiantum capillus-veneris genome.</title>
        <authorList>
            <person name="Fang Y."/>
            <person name="Liao Q."/>
        </authorList>
    </citation>
    <scope>NUCLEOTIDE SEQUENCE</scope>
    <source>
        <strain evidence="11">H3</strain>
        <tissue evidence="11">Leaf</tissue>
    </source>
</reference>
<accession>A0A9D4V673</accession>
<evidence type="ECO:0000256" key="9">
    <source>
        <dbReference type="ARBA" id="ARBA00023288"/>
    </source>
</evidence>
<dbReference type="InterPro" id="IPR010734">
    <property type="entry name" value="Copine_C"/>
</dbReference>
<keyword evidence="5" id="KW-0677">Repeat</keyword>
<dbReference type="FunFam" id="2.60.40.150:FF:000168">
    <property type="entry name" value="Protein BONZAI 1"/>
    <property type="match status" value="1"/>
</dbReference>
<dbReference type="SUPFAM" id="SSF49562">
    <property type="entry name" value="C2 domain (Calcium/lipid-binding domain, CaLB)"/>
    <property type="match status" value="2"/>
</dbReference>